<dbReference type="InterPro" id="IPR007237">
    <property type="entry name" value="CD20-like"/>
</dbReference>
<sequence length="206" mass="23084">MREESPEPERRGGRRLCRFPLILALLQLLLGVAVTVVAFLQLSLTPSLTTRETPHWAGITMCAVAVLGLVLFCVTSRPDERSFLQFMMKILFFFFCSVGLIVSVLAAAFSGHHYSQSSSFTCERLGPECICTWEPQDPQDPLARRLRFLEVEDCASLTETLPLMQLLQLLLNVLQALLCAAAAFLMWRSRYQGFFSGTQGSSWSKV</sequence>
<evidence type="ECO:0000313" key="7">
    <source>
        <dbReference type="Proteomes" id="UP001497482"/>
    </source>
</evidence>
<keyword evidence="3 5" id="KW-1133">Transmembrane helix</keyword>
<proteinExistence type="predicted"/>
<evidence type="ECO:0000256" key="2">
    <source>
        <dbReference type="ARBA" id="ARBA00022692"/>
    </source>
</evidence>
<feature type="transmembrane region" description="Helical" evidence="5">
    <location>
        <begin position="56"/>
        <end position="74"/>
    </location>
</feature>
<dbReference type="PANTHER" id="PTHR15260:SF1">
    <property type="entry name" value="SARCOSPAN"/>
    <property type="match status" value="1"/>
</dbReference>
<dbReference type="PANTHER" id="PTHR15260">
    <property type="entry name" value="SARCOSPAN"/>
    <property type="match status" value="1"/>
</dbReference>
<dbReference type="AlphaFoldDB" id="A0AAV2L677"/>
<accession>A0AAV2L677</accession>
<protein>
    <recommendedName>
        <fullName evidence="8">Sarcospan</fullName>
    </recommendedName>
</protein>
<dbReference type="EMBL" id="OZ035842">
    <property type="protein sequence ID" value="CAL1595687.1"/>
    <property type="molecule type" value="Genomic_DNA"/>
</dbReference>
<evidence type="ECO:0000313" key="6">
    <source>
        <dbReference type="EMBL" id="CAL1595687.1"/>
    </source>
</evidence>
<comment type="subcellular location">
    <subcellularLocation>
        <location evidence="1">Membrane</location>
        <topology evidence="1">Multi-pass membrane protein</topology>
    </subcellularLocation>
</comment>
<evidence type="ECO:0000256" key="4">
    <source>
        <dbReference type="ARBA" id="ARBA00023136"/>
    </source>
</evidence>
<evidence type="ECO:0000256" key="5">
    <source>
        <dbReference type="SAM" id="Phobius"/>
    </source>
</evidence>
<feature type="transmembrane region" description="Helical" evidence="5">
    <location>
        <begin position="86"/>
        <end position="109"/>
    </location>
</feature>
<dbReference type="GO" id="GO:0042383">
    <property type="term" value="C:sarcolemma"/>
    <property type="evidence" value="ECO:0007669"/>
    <property type="project" value="TreeGrafter"/>
</dbReference>
<dbReference type="Proteomes" id="UP001497482">
    <property type="component" value="Chromosome 20"/>
</dbReference>
<keyword evidence="7" id="KW-1185">Reference proteome</keyword>
<dbReference type="GO" id="GO:0016010">
    <property type="term" value="C:dystrophin-associated glycoprotein complex"/>
    <property type="evidence" value="ECO:0007669"/>
    <property type="project" value="InterPro"/>
</dbReference>
<keyword evidence="4 5" id="KW-0472">Membrane</keyword>
<feature type="transmembrane region" description="Helical" evidence="5">
    <location>
        <begin position="166"/>
        <end position="187"/>
    </location>
</feature>
<evidence type="ECO:0000256" key="1">
    <source>
        <dbReference type="ARBA" id="ARBA00004141"/>
    </source>
</evidence>
<evidence type="ECO:0008006" key="8">
    <source>
        <dbReference type="Google" id="ProtNLM"/>
    </source>
</evidence>
<dbReference type="Pfam" id="PF04103">
    <property type="entry name" value="CD20"/>
    <property type="match status" value="1"/>
</dbReference>
<gene>
    <name evidence="6" type="ORF">KC01_LOCUS24446</name>
</gene>
<reference evidence="6 7" key="1">
    <citation type="submission" date="2024-04" db="EMBL/GenBank/DDBJ databases">
        <authorList>
            <person name="Waldvogel A.-M."/>
            <person name="Schoenle A."/>
        </authorList>
    </citation>
    <scope>NUCLEOTIDE SEQUENCE [LARGE SCALE GENOMIC DNA]</scope>
</reference>
<organism evidence="6 7">
    <name type="scientific">Knipowitschia caucasica</name>
    <name type="common">Caucasian dwarf goby</name>
    <name type="synonym">Pomatoschistus caucasicus</name>
    <dbReference type="NCBI Taxonomy" id="637954"/>
    <lineage>
        <taxon>Eukaryota</taxon>
        <taxon>Metazoa</taxon>
        <taxon>Chordata</taxon>
        <taxon>Craniata</taxon>
        <taxon>Vertebrata</taxon>
        <taxon>Euteleostomi</taxon>
        <taxon>Actinopterygii</taxon>
        <taxon>Neopterygii</taxon>
        <taxon>Teleostei</taxon>
        <taxon>Neoteleostei</taxon>
        <taxon>Acanthomorphata</taxon>
        <taxon>Gobiaria</taxon>
        <taxon>Gobiiformes</taxon>
        <taxon>Gobioidei</taxon>
        <taxon>Gobiidae</taxon>
        <taxon>Gobiinae</taxon>
        <taxon>Knipowitschia</taxon>
    </lineage>
</organism>
<feature type="transmembrane region" description="Helical" evidence="5">
    <location>
        <begin position="21"/>
        <end position="44"/>
    </location>
</feature>
<evidence type="ECO:0000256" key="3">
    <source>
        <dbReference type="ARBA" id="ARBA00022989"/>
    </source>
</evidence>
<keyword evidence="2 5" id="KW-0812">Transmembrane</keyword>
<dbReference type="InterPro" id="IPR030429">
    <property type="entry name" value="Sarcospan"/>
</dbReference>
<name>A0AAV2L677_KNICA</name>